<evidence type="ECO:0000256" key="1">
    <source>
        <dbReference type="SAM" id="SignalP"/>
    </source>
</evidence>
<protein>
    <submittedName>
        <fullName evidence="2">Carboxypeptidase inhibitor</fullName>
    </submittedName>
</protein>
<feature type="signal peptide" evidence="1">
    <location>
        <begin position="1"/>
        <end position="18"/>
    </location>
</feature>
<proteinExistence type="predicted"/>
<reference evidence="2" key="1">
    <citation type="journal article" date="2017" name="Parasit. Vectors">
        <title>Sialotranscriptomics of Rhipicephalus zambeziensis reveals intricate expression profiles of secretory proteins and suggests tight temporal transcriptional regulation during blood-feeding.</title>
        <authorList>
            <person name="de Castro M.H."/>
            <person name="de Klerk D."/>
            <person name="Pienaar R."/>
            <person name="Rees D.J.G."/>
            <person name="Mans B.J."/>
        </authorList>
    </citation>
    <scope>NUCLEOTIDE SEQUENCE</scope>
    <source>
        <tissue evidence="2">Salivary glands</tissue>
    </source>
</reference>
<evidence type="ECO:0000313" key="2">
    <source>
        <dbReference type="EMBL" id="MAA11819.1"/>
    </source>
</evidence>
<dbReference type="EMBL" id="GFPF01000673">
    <property type="protein sequence ID" value="MAA11819.1"/>
    <property type="molecule type" value="Transcribed_RNA"/>
</dbReference>
<name>A0A224Y8F8_9ACAR</name>
<keyword evidence="1" id="KW-0732">Signal</keyword>
<dbReference type="AlphaFoldDB" id="A0A224Y8F8"/>
<sequence length="120" mass="13048">MRALTLLCLFCLILDVIAFRFPFICHLFGKQCVPQTDCPNDNVSRIFGCGAKNVCCNTAKTPFCSTTGGTCQAVCGGSIRRNVTCSGLKACCVYTSKSKHAALGRQYVGHKENIIRKGFE</sequence>
<organism evidence="2">
    <name type="scientific">Rhipicephalus zambeziensis</name>
    <dbReference type="NCBI Taxonomy" id="60191"/>
    <lineage>
        <taxon>Eukaryota</taxon>
        <taxon>Metazoa</taxon>
        <taxon>Ecdysozoa</taxon>
        <taxon>Arthropoda</taxon>
        <taxon>Chelicerata</taxon>
        <taxon>Arachnida</taxon>
        <taxon>Acari</taxon>
        <taxon>Parasitiformes</taxon>
        <taxon>Ixodida</taxon>
        <taxon>Ixodoidea</taxon>
        <taxon>Ixodidae</taxon>
        <taxon>Rhipicephalinae</taxon>
        <taxon>Rhipicephalus</taxon>
        <taxon>Rhipicephalus</taxon>
    </lineage>
</organism>
<dbReference type="InterPro" id="IPR019509">
    <property type="entry name" value="Carboxypeptidase_inhibitor_I68"/>
</dbReference>
<dbReference type="Gene3D" id="3.30.1680.50">
    <property type="entry name" value="Carboxypeptidase inhibitor, N-terminal domain"/>
    <property type="match status" value="1"/>
</dbReference>
<dbReference type="GO" id="GO:0008191">
    <property type="term" value="F:metalloendopeptidase inhibitor activity"/>
    <property type="evidence" value="ECO:0007669"/>
    <property type="project" value="InterPro"/>
</dbReference>
<dbReference type="Pfam" id="PF10468">
    <property type="entry name" value="Inhibitor_I68"/>
    <property type="match status" value="1"/>
</dbReference>
<feature type="chain" id="PRO_5013211452" evidence="1">
    <location>
        <begin position="19"/>
        <end position="120"/>
    </location>
</feature>
<accession>A0A224Y8F8</accession>